<dbReference type="RefSeq" id="WP_160597420.1">
    <property type="nucleotide sequence ID" value="NZ_WTYS01000001.1"/>
</dbReference>
<dbReference type="Proteomes" id="UP000468943">
    <property type="component" value="Unassembled WGS sequence"/>
</dbReference>
<evidence type="ECO:0000256" key="2">
    <source>
        <dbReference type="ARBA" id="ARBA00007977"/>
    </source>
</evidence>
<keyword evidence="9" id="KW-1185">Reference proteome</keyword>
<feature type="transmembrane region" description="Helical" evidence="7">
    <location>
        <begin position="29"/>
        <end position="48"/>
    </location>
</feature>
<keyword evidence="6 7" id="KW-0472">Membrane</keyword>
<evidence type="ECO:0000256" key="4">
    <source>
        <dbReference type="ARBA" id="ARBA00022692"/>
    </source>
</evidence>
<evidence type="ECO:0000256" key="6">
    <source>
        <dbReference type="ARBA" id="ARBA00023136"/>
    </source>
</evidence>
<feature type="transmembrane region" description="Helical" evidence="7">
    <location>
        <begin position="205"/>
        <end position="227"/>
    </location>
</feature>
<keyword evidence="4 7" id="KW-0812">Transmembrane</keyword>
<dbReference type="PANTHER" id="PTHR30106:SF2">
    <property type="entry name" value="UPF0324 INNER MEMBRANE PROTEIN YEIH"/>
    <property type="match status" value="1"/>
</dbReference>
<evidence type="ECO:0000256" key="7">
    <source>
        <dbReference type="SAM" id="Phobius"/>
    </source>
</evidence>
<protein>
    <submittedName>
        <fullName evidence="8">Putative sulfate exporter family transporter</fullName>
    </submittedName>
</protein>
<feature type="transmembrane region" description="Helical" evidence="7">
    <location>
        <begin position="239"/>
        <end position="256"/>
    </location>
</feature>
<proteinExistence type="inferred from homology"/>
<evidence type="ECO:0000256" key="1">
    <source>
        <dbReference type="ARBA" id="ARBA00004651"/>
    </source>
</evidence>
<organism evidence="8 9">
    <name type="scientific">Pontixanthobacter gangjinensis</name>
    <dbReference type="NCBI Taxonomy" id="1028742"/>
    <lineage>
        <taxon>Bacteria</taxon>
        <taxon>Pseudomonadati</taxon>
        <taxon>Pseudomonadota</taxon>
        <taxon>Alphaproteobacteria</taxon>
        <taxon>Sphingomonadales</taxon>
        <taxon>Erythrobacteraceae</taxon>
        <taxon>Pontixanthobacter</taxon>
    </lineage>
</organism>
<dbReference type="Pfam" id="PF03601">
    <property type="entry name" value="Cons_hypoth698"/>
    <property type="match status" value="1"/>
</dbReference>
<feature type="transmembrane region" description="Helical" evidence="7">
    <location>
        <begin position="336"/>
        <end position="354"/>
    </location>
</feature>
<dbReference type="EMBL" id="WTYS01000001">
    <property type="protein sequence ID" value="MXO56194.1"/>
    <property type="molecule type" value="Genomic_DNA"/>
</dbReference>
<feature type="transmembrane region" description="Helical" evidence="7">
    <location>
        <begin position="308"/>
        <end position="330"/>
    </location>
</feature>
<dbReference type="OrthoDB" id="5393513at2"/>
<keyword evidence="5 7" id="KW-1133">Transmembrane helix</keyword>
<feature type="transmembrane region" description="Helical" evidence="7">
    <location>
        <begin position="140"/>
        <end position="163"/>
    </location>
</feature>
<evidence type="ECO:0000313" key="9">
    <source>
        <dbReference type="Proteomes" id="UP000468943"/>
    </source>
</evidence>
<feature type="transmembrane region" description="Helical" evidence="7">
    <location>
        <begin position="276"/>
        <end position="296"/>
    </location>
</feature>
<comment type="similarity">
    <text evidence="2">Belongs to the UPF0324 family.</text>
</comment>
<feature type="transmembrane region" description="Helical" evidence="7">
    <location>
        <begin position="114"/>
        <end position="134"/>
    </location>
</feature>
<dbReference type="GO" id="GO:0005886">
    <property type="term" value="C:plasma membrane"/>
    <property type="evidence" value="ECO:0007669"/>
    <property type="project" value="UniProtKB-SubCell"/>
</dbReference>
<evidence type="ECO:0000313" key="8">
    <source>
        <dbReference type="EMBL" id="MXO56194.1"/>
    </source>
</evidence>
<evidence type="ECO:0000256" key="5">
    <source>
        <dbReference type="ARBA" id="ARBA00022989"/>
    </source>
</evidence>
<feature type="transmembrane region" description="Helical" evidence="7">
    <location>
        <begin position="53"/>
        <end position="71"/>
    </location>
</feature>
<comment type="caution">
    <text evidence="8">The sequence shown here is derived from an EMBL/GenBank/DDBJ whole genome shotgun (WGS) entry which is preliminary data.</text>
</comment>
<keyword evidence="3" id="KW-1003">Cell membrane</keyword>
<dbReference type="PANTHER" id="PTHR30106">
    <property type="entry name" value="INNER MEMBRANE PROTEIN YEIH-RELATED"/>
    <property type="match status" value="1"/>
</dbReference>
<evidence type="ECO:0000256" key="3">
    <source>
        <dbReference type="ARBA" id="ARBA00022475"/>
    </source>
</evidence>
<dbReference type="AlphaFoldDB" id="A0A6I4SKL1"/>
<comment type="subcellular location">
    <subcellularLocation>
        <location evidence="1">Cell membrane</location>
        <topology evidence="1">Multi-pass membrane protein</topology>
    </subcellularLocation>
</comment>
<name>A0A6I4SKL1_9SPHN</name>
<accession>A0A6I4SKL1</accession>
<dbReference type="InterPro" id="IPR018383">
    <property type="entry name" value="UPF0324_pro"/>
</dbReference>
<sequence length="357" mass="36969">MSKTGRDALWMADLYGELQLAEPAQKRTITSYFPGLALVGVAALASLWLSDQYGAPAVLMGLLIGLALNFVHSDQRLSAGLDLSSQTLLRIGIVLIGLRISFAEISALGITPFLALLGIMVAVIAAGILAARVLKLDLLFGLLAGGATAICGASAALALWSIIGEKRISQERFTIVLLGTTLASAGAMTFYPTIAAVLGLDDTQAGFLIGASIHDVAQAIGGGFSYSDKAGEVATVVKLTRVTLLVPVLVIVTLVLRQLNLGIGTGGGEKLSLRQGIPWFILGFIVLVTVNSFVTLPTMVTEVGSKAASILLLFAVIAAAIKSNMAGLLAHGLRSFGPVIMTTLTAFVLALVAAKML</sequence>
<gene>
    <name evidence="8" type="ORF">GRI36_04800</name>
</gene>
<feature type="transmembrane region" description="Helical" evidence="7">
    <location>
        <begin position="175"/>
        <end position="199"/>
    </location>
</feature>
<reference evidence="8 9" key="1">
    <citation type="submission" date="2019-12" db="EMBL/GenBank/DDBJ databases">
        <title>Genomic-based taxomic classification of the family Erythrobacteraceae.</title>
        <authorList>
            <person name="Xu L."/>
        </authorList>
    </citation>
    <scope>NUCLEOTIDE SEQUENCE [LARGE SCALE GENOMIC DNA]</scope>
    <source>
        <strain evidence="8 9">JCM 17802</strain>
    </source>
</reference>